<dbReference type="OrthoDB" id="434160at2759"/>
<evidence type="ECO:0000256" key="3">
    <source>
        <dbReference type="ARBA" id="ARBA00022840"/>
    </source>
</evidence>
<feature type="non-terminal residue" evidence="5">
    <location>
        <position position="734"/>
    </location>
</feature>
<dbReference type="SUPFAM" id="SSF53067">
    <property type="entry name" value="Actin-like ATPase domain"/>
    <property type="match status" value="2"/>
</dbReference>
<dbReference type="InterPro" id="IPR018181">
    <property type="entry name" value="Heat_shock_70_CS"/>
</dbReference>
<dbReference type="SUPFAM" id="SSF100934">
    <property type="entry name" value="Heat shock protein 70kD (HSP70), C-terminal subdomain"/>
    <property type="match status" value="1"/>
</dbReference>
<evidence type="ECO:0000313" key="5">
    <source>
        <dbReference type="EMBL" id="RWS26443.1"/>
    </source>
</evidence>
<dbReference type="PRINTS" id="PR00301">
    <property type="entry name" value="HEATSHOCK70"/>
</dbReference>
<gene>
    <name evidence="5" type="ORF">B4U80_10151</name>
</gene>
<dbReference type="GO" id="GO:0005524">
    <property type="term" value="F:ATP binding"/>
    <property type="evidence" value="ECO:0007669"/>
    <property type="project" value="UniProtKB-KW"/>
</dbReference>
<reference evidence="5 6" key="1">
    <citation type="journal article" date="2018" name="Gigascience">
        <title>Genomes of trombidid mites reveal novel predicted allergens and laterally-transferred genes associated with secondary metabolism.</title>
        <authorList>
            <person name="Dong X."/>
            <person name="Chaisiri K."/>
            <person name="Xia D."/>
            <person name="Armstrong S.D."/>
            <person name="Fang Y."/>
            <person name="Donnelly M.J."/>
            <person name="Kadowaki T."/>
            <person name="McGarry J.W."/>
            <person name="Darby A.C."/>
            <person name="Makepeace B.L."/>
        </authorList>
    </citation>
    <scope>NUCLEOTIDE SEQUENCE [LARGE SCALE GENOMIC DNA]</scope>
    <source>
        <strain evidence="5">UoL-UT</strain>
    </source>
</reference>
<dbReference type="Pfam" id="PF00012">
    <property type="entry name" value="HSP70"/>
    <property type="match status" value="1"/>
</dbReference>
<dbReference type="SUPFAM" id="SSF100920">
    <property type="entry name" value="Heat shock protein 70kD (HSP70), peptide-binding domain"/>
    <property type="match status" value="1"/>
</dbReference>
<dbReference type="FunFam" id="3.90.640.10:FF:000004">
    <property type="entry name" value="Heat shock 70 kDa protein 4"/>
    <property type="match status" value="1"/>
</dbReference>
<dbReference type="FunFam" id="3.30.420.40:FF:000171">
    <property type="entry name" value="Heat shock 70 kDa protein 4"/>
    <property type="match status" value="2"/>
</dbReference>
<dbReference type="Gene3D" id="3.30.420.40">
    <property type="match status" value="2"/>
</dbReference>
<name>A0A443SFY7_9ACAR</name>
<accession>A0A443SFY7</accession>
<evidence type="ECO:0000313" key="6">
    <source>
        <dbReference type="Proteomes" id="UP000288716"/>
    </source>
</evidence>
<keyword evidence="6" id="KW-1185">Reference proteome</keyword>
<feature type="region of interest" description="Disordered" evidence="4">
    <location>
        <begin position="529"/>
        <end position="550"/>
    </location>
</feature>
<dbReference type="InterPro" id="IPR043129">
    <property type="entry name" value="ATPase_NBD"/>
</dbReference>
<feature type="compositionally biased region" description="Polar residues" evidence="4">
    <location>
        <begin position="529"/>
        <end position="538"/>
    </location>
</feature>
<dbReference type="GO" id="GO:0005634">
    <property type="term" value="C:nucleus"/>
    <property type="evidence" value="ECO:0007669"/>
    <property type="project" value="TreeGrafter"/>
</dbReference>
<evidence type="ECO:0000256" key="2">
    <source>
        <dbReference type="ARBA" id="ARBA00022741"/>
    </source>
</evidence>
<dbReference type="InterPro" id="IPR029048">
    <property type="entry name" value="HSP70_C_sf"/>
</dbReference>
<proteinExistence type="inferred from homology"/>
<protein>
    <submittedName>
        <fullName evidence="5">Sar s 28 (Heat shock protein 70-like protein 1)</fullName>
    </submittedName>
</protein>
<dbReference type="InterPro" id="IPR013126">
    <property type="entry name" value="Hsp_70_fam"/>
</dbReference>
<evidence type="ECO:0000256" key="1">
    <source>
        <dbReference type="ARBA" id="ARBA00007381"/>
    </source>
</evidence>
<dbReference type="AlphaFoldDB" id="A0A443SFY7"/>
<dbReference type="GO" id="GO:0140662">
    <property type="term" value="F:ATP-dependent protein folding chaperone"/>
    <property type="evidence" value="ECO:0007669"/>
    <property type="project" value="InterPro"/>
</dbReference>
<dbReference type="GO" id="GO:0005829">
    <property type="term" value="C:cytosol"/>
    <property type="evidence" value="ECO:0007669"/>
    <property type="project" value="TreeGrafter"/>
</dbReference>
<dbReference type="PROSITE" id="PS01036">
    <property type="entry name" value="HSP70_3"/>
    <property type="match status" value="1"/>
</dbReference>
<keyword evidence="5" id="KW-0346">Stress response</keyword>
<dbReference type="PANTHER" id="PTHR45639:SF4">
    <property type="entry name" value="HSC70CB, ISOFORM G"/>
    <property type="match status" value="1"/>
</dbReference>
<dbReference type="STRING" id="299467.A0A443SFY7"/>
<dbReference type="InterPro" id="IPR029047">
    <property type="entry name" value="HSP70_peptide-bd_sf"/>
</dbReference>
<organism evidence="5 6">
    <name type="scientific">Leptotrombidium deliense</name>
    <dbReference type="NCBI Taxonomy" id="299467"/>
    <lineage>
        <taxon>Eukaryota</taxon>
        <taxon>Metazoa</taxon>
        <taxon>Ecdysozoa</taxon>
        <taxon>Arthropoda</taxon>
        <taxon>Chelicerata</taxon>
        <taxon>Arachnida</taxon>
        <taxon>Acari</taxon>
        <taxon>Acariformes</taxon>
        <taxon>Trombidiformes</taxon>
        <taxon>Prostigmata</taxon>
        <taxon>Anystina</taxon>
        <taxon>Parasitengona</taxon>
        <taxon>Trombiculoidea</taxon>
        <taxon>Trombiculidae</taxon>
        <taxon>Leptotrombidium</taxon>
    </lineage>
</organism>
<feature type="compositionally biased region" description="Basic and acidic residues" evidence="4">
    <location>
        <begin position="539"/>
        <end position="548"/>
    </location>
</feature>
<dbReference type="EMBL" id="NCKV01002756">
    <property type="protein sequence ID" value="RWS26443.1"/>
    <property type="molecule type" value="Genomic_DNA"/>
</dbReference>
<dbReference type="Gene3D" id="2.60.34.10">
    <property type="entry name" value="Substrate Binding Domain Of DNAk, Chain A, domain 1"/>
    <property type="match status" value="1"/>
</dbReference>
<dbReference type="Proteomes" id="UP000288716">
    <property type="component" value="Unassembled WGS sequence"/>
</dbReference>
<dbReference type="Gene3D" id="3.30.30.30">
    <property type="match status" value="1"/>
</dbReference>
<sequence>MSELSSVCGFDIGSENCYTAVARQGGIEIVLNEDSQRSTPAFVCLGGKQREFGTSAKQKHLMNLSNTYFAIKRLVGRQYNEVGQSEKLPFPIEQSANGEVAVRVWINDEETTFTATQLLGMLMSKLRQISGMAVDCVLSCPSFFSDGQRHAYRDAALISGLNPLRILNDMTAVGINYAFYRLANVTSSDDIAIVAFVDIGNTTTQCAIILFDTKKNLMQVLSSEYESNLGGSHFDELIADHFMKEHKLELSKRARLRLIAECEKLKKQMSANSNNLPISVECLYDDRDFSSRMSREVFENLCEPHFQRIEGVFKRALDTAKQTLEKDKERAMEWKLHAVEIVGGSSRIPAVKRLIKETFGLEPSTTLNADEAVCRGCALQSAMLSPSFRVAKDLQIIDFAPYQINCKYWHATIPEGKTYSVNPLFSRGDQMPFTRQISVNCHSLPMVFELEYVTGKNTVVIGQYKISSLENLEVKGNKLRVRVRLDPNGFVYVSSAVLLMEDNNVKEEIDHKGDNNNKNEMDCDQQHEATNNVNSNDSSEQKKDDTQKPKIKNVELQVESLWTRGKLVESELLKFKEIESNLVLSDRNWKERIDAKNELEEYVYEWRNKIEEGRYDNFLINADRQSFLEDLRKTEEWLYADEESGEIGNRSLYNDKLEALKKRYSRDIQFRVKEYETRGAYLEDLGKAIQMAQKLLESKDYTDESKMKKLNSEVFEAQKWFDNCHSTLTSQPLN</sequence>
<keyword evidence="3" id="KW-0067">ATP-binding</keyword>
<comment type="similarity">
    <text evidence="1">Belongs to the heat shock protein 70 family.</text>
</comment>
<evidence type="ECO:0000256" key="4">
    <source>
        <dbReference type="SAM" id="MobiDB-lite"/>
    </source>
</evidence>
<comment type="caution">
    <text evidence="5">The sequence shown here is derived from an EMBL/GenBank/DDBJ whole genome shotgun (WGS) entry which is preliminary data.</text>
</comment>
<dbReference type="VEuPathDB" id="VectorBase:LDEU005597"/>
<keyword evidence="2" id="KW-0547">Nucleotide-binding</keyword>
<dbReference type="PANTHER" id="PTHR45639">
    <property type="entry name" value="HSC70CB, ISOFORM G-RELATED"/>
    <property type="match status" value="1"/>
</dbReference>
<dbReference type="Gene3D" id="1.20.1270.10">
    <property type="match status" value="1"/>
</dbReference>
<dbReference type="Gene3D" id="3.90.640.10">
    <property type="entry name" value="Actin, Chain A, domain 4"/>
    <property type="match status" value="1"/>
</dbReference>
<dbReference type="FunFam" id="1.20.1270.10:FF:000002">
    <property type="entry name" value="Heat shock 70 kDa protein 4"/>
    <property type="match status" value="1"/>
</dbReference>